<feature type="transmembrane region" description="Helical" evidence="1">
    <location>
        <begin position="332"/>
        <end position="350"/>
    </location>
</feature>
<feature type="transmembrane region" description="Helical" evidence="1">
    <location>
        <begin position="66"/>
        <end position="90"/>
    </location>
</feature>
<dbReference type="RefSeq" id="WP_377293610.1">
    <property type="nucleotide sequence ID" value="NZ_JBHSBM010000047.1"/>
</dbReference>
<keyword evidence="1" id="KW-0472">Membrane</keyword>
<reference evidence="3" key="1">
    <citation type="journal article" date="2019" name="Int. J. Syst. Evol. Microbiol.">
        <title>The Global Catalogue of Microorganisms (GCM) 10K type strain sequencing project: providing services to taxonomists for standard genome sequencing and annotation.</title>
        <authorList>
            <consortium name="The Broad Institute Genomics Platform"/>
            <consortium name="The Broad Institute Genome Sequencing Center for Infectious Disease"/>
            <person name="Wu L."/>
            <person name="Ma J."/>
        </authorList>
    </citation>
    <scope>NUCLEOTIDE SEQUENCE [LARGE SCALE GENOMIC DNA]</scope>
    <source>
        <strain evidence="3">TBRC 4489</strain>
    </source>
</reference>
<keyword evidence="3" id="KW-1185">Reference proteome</keyword>
<gene>
    <name evidence="2" type="ORF">ACFOWE_29585</name>
</gene>
<accession>A0ABV8IJ55</accession>
<keyword evidence="1" id="KW-0812">Transmembrane</keyword>
<dbReference type="Proteomes" id="UP001595850">
    <property type="component" value="Unassembled WGS sequence"/>
</dbReference>
<comment type="caution">
    <text evidence="2">The sequence shown here is derived from an EMBL/GenBank/DDBJ whole genome shotgun (WGS) entry which is preliminary data.</text>
</comment>
<evidence type="ECO:0000256" key="1">
    <source>
        <dbReference type="SAM" id="Phobius"/>
    </source>
</evidence>
<organism evidence="2 3">
    <name type="scientific">Planomonospora corallina</name>
    <dbReference type="NCBI Taxonomy" id="1806052"/>
    <lineage>
        <taxon>Bacteria</taxon>
        <taxon>Bacillati</taxon>
        <taxon>Actinomycetota</taxon>
        <taxon>Actinomycetes</taxon>
        <taxon>Streptosporangiales</taxon>
        <taxon>Streptosporangiaceae</taxon>
        <taxon>Planomonospora</taxon>
    </lineage>
</organism>
<dbReference type="EMBL" id="JBHSBM010000047">
    <property type="protein sequence ID" value="MFC4062473.1"/>
    <property type="molecule type" value="Genomic_DNA"/>
</dbReference>
<sequence>MIWLTWRQLRGSAAMLATVLVVLAAVLALTGPDLASGYSAGITSCVQDDTCGRFFDRFFGAHDSPFMAASLIVLLLPALIGLFWGAPMITRELEADTHLLVWNQSVTRGRWLAVKLGLTGLAAVAAAGLCGLMVTWWSDPLDKSAPEDLALMAPLVFGARGIAPMGYAAFAFVLGVSVGMLVRRTLPAMALTLAAFVAIQLAMPMLVRPHLMPPVTGTFELVQANVDGISIDREEGGGEGESMTIRLRPAVPGHAGAWVLSTGILDPSGRTIAENDAPGAIKEVSTTSGPCAPTAGASGFGTCIAEVNRLGYRQQATYQPLERFWPFQWIETGIYALLTAGLTWFCFWWIRRRLS</sequence>
<feature type="transmembrane region" description="Helical" evidence="1">
    <location>
        <begin position="157"/>
        <end position="181"/>
    </location>
</feature>
<protein>
    <submittedName>
        <fullName evidence="2">ABC transporter permease</fullName>
    </submittedName>
</protein>
<feature type="transmembrane region" description="Helical" evidence="1">
    <location>
        <begin position="111"/>
        <end position="137"/>
    </location>
</feature>
<name>A0ABV8IJ55_9ACTN</name>
<evidence type="ECO:0000313" key="2">
    <source>
        <dbReference type="EMBL" id="MFC4062473.1"/>
    </source>
</evidence>
<feature type="transmembrane region" description="Helical" evidence="1">
    <location>
        <begin position="188"/>
        <end position="207"/>
    </location>
</feature>
<evidence type="ECO:0000313" key="3">
    <source>
        <dbReference type="Proteomes" id="UP001595850"/>
    </source>
</evidence>
<proteinExistence type="predicted"/>
<keyword evidence="1" id="KW-1133">Transmembrane helix</keyword>